<gene>
    <name evidence="1" type="ORF">RN001_008313</name>
</gene>
<name>A0AAN7P9H4_9COLE</name>
<evidence type="ECO:0000313" key="1">
    <source>
        <dbReference type="EMBL" id="KAK4880167.1"/>
    </source>
</evidence>
<dbReference type="AlphaFoldDB" id="A0AAN7P9H4"/>
<organism evidence="1 2">
    <name type="scientific">Aquatica leii</name>
    <dbReference type="NCBI Taxonomy" id="1421715"/>
    <lineage>
        <taxon>Eukaryota</taxon>
        <taxon>Metazoa</taxon>
        <taxon>Ecdysozoa</taxon>
        <taxon>Arthropoda</taxon>
        <taxon>Hexapoda</taxon>
        <taxon>Insecta</taxon>
        <taxon>Pterygota</taxon>
        <taxon>Neoptera</taxon>
        <taxon>Endopterygota</taxon>
        <taxon>Coleoptera</taxon>
        <taxon>Polyphaga</taxon>
        <taxon>Elateriformia</taxon>
        <taxon>Elateroidea</taxon>
        <taxon>Lampyridae</taxon>
        <taxon>Luciolinae</taxon>
        <taxon>Aquatica</taxon>
    </lineage>
</organism>
<dbReference type="Proteomes" id="UP001353858">
    <property type="component" value="Unassembled WGS sequence"/>
</dbReference>
<accession>A0AAN7P9H4</accession>
<reference evidence="2" key="1">
    <citation type="submission" date="2023-01" db="EMBL/GenBank/DDBJ databases">
        <title>Key to firefly adult light organ development and bioluminescence: homeobox transcription factors regulate luciferase expression and transportation to peroxisome.</title>
        <authorList>
            <person name="Fu X."/>
        </authorList>
    </citation>
    <scope>NUCLEOTIDE SEQUENCE [LARGE SCALE GENOMIC DNA]</scope>
</reference>
<protein>
    <submittedName>
        <fullName evidence="1">Uncharacterized protein</fullName>
    </submittedName>
</protein>
<sequence length="80" mass="9284">MEEASNNLRNPHPKEKANFLSAATFFYTVPTFIHGHRNEFDESDLYETLTEYKSNILGDKLEGLWDKEVVKAHQRKGCLL</sequence>
<proteinExistence type="predicted"/>
<dbReference type="EMBL" id="JARPUR010000003">
    <property type="protein sequence ID" value="KAK4880167.1"/>
    <property type="molecule type" value="Genomic_DNA"/>
</dbReference>
<comment type="caution">
    <text evidence="1">The sequence shown here is derived from an EMBL/GenBank/DDBJ whole genome shotgun (WGS) entry which is preliminary data.</text>
</comment>
<keyword evidence="2" id="KW-1185">Reference proteome</keyword>
<evidence type="ECO:0000313" key="2">
    <source>
        <dbReference type="Proteomes" id="UP001353858"/>
    </source>
</evidence>